<dbReference type="VEuPathDB" id="FungiDB:F9C07_2105908"/>
<keyword evidence="2" id="KW-1185">Reference proteome</keyword>
<protein>
    <submittedName>
        <fullName evidence="1">Uncharacterized protein</fullName>
    </submittedName>
</protein>
<evidence type="ECO:0000313" key="2">
    <source>
        <dbReference type="Proteomes" id="UP000596276"/>
    </source>
</evidence>
<dbReference type="AlphaFoldDB" id="A0A7U2QZ32"/>
<sequence>MTLPRQFFRCQRESSFTLFGPREGFESGGHCDTSLSYWLNRGNILEHIDWDSRPLEPLPFISVFDNEDLRHSGIIFAKINTSKLERAFLQINFEDRAVQLPVWTNDECATFISTDALREHFGVPEWIGLRSEWIALDYIPASMIERAVQVVIL</sequence>
<accession>A0A7U2QZ32</accession>
<reference evidence="2" key="1">
    <citation type="journal article" date="2021" name="G3 (Bethesda)">
        <title>Chromosome assembled and annotated genome sequence of Aspergillus flavus NRRL 3357.</title>
        <authorList>
            <person name="Skerker J.M."/>
            <person name="Pianalto K.M."/>
            <person name="Mondo S.J."/>
            <person name="Yang K."/>
            <person name="Arkin A.P."/>
            <person name="Keller N.P."/>
            <person name="Grigoriev I.V."/>
            <person name="Louise Glass N.L."/>
        </authorList>
    </citation>
    <scope>NUCLEOTIDE SEQUENCE [LARGE SCALE GENOMIC DNA]</scope>
    <source>
        <strain evidence="2">ATCC 200026 / FGSC A1120 / IAM 13836 / NRRL 3357 / JCM 12722 / SRRC 167</strain>
    </source>
</reference>
<evidence type="ECO:0000313" key="1">
    <source>
        <dbReference type="EMBL" id="QRD89502.1"/>
    </source>
</evidence>
<dbReference type="Proteomes" id="UP000596276">
    <property type="component" value="Chromosome 4"/>
</dbReference>
<dbReference type="EMBL" id="CP044618">
    <property type="protein sequence ID" value="QRD89502.1"/>
    <property type="molecule type" value="Genomic_DNA"/>
</dbReference>
<organism evidence="1 2">
    <name type="scientific">Aspergillus flavus (strain ATCC 200026 / FGSC A1120 / IAM 13836 / NRRL 3357 / JCM 12722 / SRRC 167)</name>
    <dbReference type="NCBI Taxonomy" id="332952"/>
    <lineage>
        <taxon>Eukaryota</taxon>
        <taxon>Fungi</taxon>
        <taxon>Dikarya</taxon>
        <taxon>Ascomycota</taxon>
        <taxon>Pezizomycotina</taxon>
        <taxon>Eurotiomycetes</taxon>
        <taxon>Eurotiomycetidae</taxon>
        <taxon>Eurotiales</taxon>
        <taxon>Aspergillaceae</taxon>
        <taxon>Aspergillus</taxon>
        <taxon>Aspergillus subgen. Circumdati</taxon>
    </lineage>
</organism>
<proteinExistence type="predicted"/>
<name>A0A7U2QZ32_ASPFN</name>
<gene>
    <name evidence="1" type="ORF">F9C07_2105908</name>
</gene>